<dbReference type="Pfam" id="PF01187">
    <property type="entry name" value="MIF"/>
    <property type="match status" value="1"/>
</dbReference>
<dbReference type="EC" id="5.3.3.12" evidence="8"/>
<dbReference type="EMBL" id="ML178836">
    <property type="protein sequence ID" value="TFK98978.1"/>
    <property type="molecule type" value="Genomic_DNA"/>
</dbReference>
<dbReference type="GO" id="GO:0004167">
    <property type="term" value="F:dopachrome isomerase activity"/>
    <property type="evidence" value="ECO:0007669"/>
    <property type="project" value="UniProtKB-EC"/>
</dbReference>
<dbReference type="Proteomes" id="UP000305067">
    <property type="component" value="Unassembled WGS sequence"/>
</dbReference>
<evidence type="ECO:0000256" key="10">
    <source>
        <dbReference type="ARBA" id="ARBA00041631"/>
    </source>
</evidence>
<evidence type="ECO:0000256" key="2">
    <source>
        <dbReference type="ARBA" id="ARBA00005851"/>
    </source>
</evidence>
<dbReference type="PANTHER" id="PTHR11954:SF6">
    <property type="entry name" value="MACROPHAGE MIGRATION INHIBITORY FACTOR"/>
    <property type="match status" value="1"/>
</dbReference>
<evidence type="ECO:0000256" key="9">
    <source>
        <dbReference type="ARBA" id="ARBA00039086"/>
    </source>
</evidence>
<evidence type="ECO:0000256" key="11">
    <source>
        <dbReference type="ARBA" id="ARBA00041912"/>
    </source>
</evidence>
<dbReference type="SUPFAM" id="SSF55331">
    <property type="entry name" value="Tautomerase/MIF"/>
    <property type="match status" value="1"/>
</dbReference>
<keyword evidence="4" id="KW-0964">Secreted</keyword>
<proteinExistence type="inferred from homology"/>
<evidence type="ECO:0000256" key="3">
    <source>
        <dbReference type="ARBA" id="ARBA00022514"/>
    </source>
</evidence>
<protein>
    <recommendedName>
        <fullName evidence="12">L-dopachrome isomerase</fullName>
        <ecNumber evidence="9">5.3.2.1</ecNumber>
        <ecNumber evidence="8">5.3.3.12</ecNumber>
    </recommendedName>
    <alternativeName>
        <fullName evidence="10">L-dopachrome tautomerase</fullName>
    </alternativeName>
    <alternativeName>
        <fullName evidence="11">Phenylpyruvate tautomerase</fullName>
    </alternativeName>
</protein>
<keyword evidence="3" id="KW-0202">Cytokine</keyword>
<dbReference type="InterPro" id="IPR014347">
    <property type="entry name" value="Tautomerase/MIF_sf"/>
</dbReference>
<evidence type="ECO:0000256" key="6">
    <source>
        <dbReference type="ARBA" id="ARBA00036735"/>
    </source>
</evidence>
<gene>
    <name evidence="13" type="ORF">BDV98DRAFT_511410</name>
</gene>
<dbReference type="GO" id="GO:0005615">
    <property type="term" value="C:extracellular space"/>
    <property type="evidence" value="ECO:0007669"/>
    <property type="project" value="UniProtKB-KW"/>
</dbReference>
<keyword evidence="5" id="KW-0413">Isomerase</keyword>
<evidence type="ECO:0000256" key="12">
    <source>
        <dbReference type="ARBA" id="ARBA00042730"/>
    </source>
</evidence>
<dbReference type="PANTHER" id="PTHR11954">
    <property type="entry name" value="D-DOPACHROME DECARBOXYLASE"/>
    <property type="match status" value="1"/>
</dbReference>
<evidence type="ECO:0000256" key="8">
    <source>
        <dbReference type="ARBA" id="ARBA00038932"/>
    </source>
</evidence>
<reference evidence="13 14" key="1">
    <citation type="journal article" date="2019" name="Nat. Ecol. Evol.">
        <title>Megaphylogeny resolves global patterns of mushroom evolution.</title>
        <authorList>
            <person name="Varga T."/>
            <person name="Krizsan K."/>
            <person name="Foldi C."/>
            <person name="Dima B."/>
            <person name="Sanchez-Garcia M."/>
            <person name="Sanchez-Ramirez S."/>
            <person name="Szollosi G.J."/>
            <person name="Szarkandi J.G."/>
            <person name="Papp V."/>
            <person name="Albert L."/>
            <person name="Andreopoulos W."/>
            <person name="Angelini C."/>
            <person name="Antonin V."/>
            <person name="Barry K.W."/>
            <person name="Bougher N.L."/>
            <person name="Buchanan P."/>
            <person name="Buyck B."/>
            <person name="Bense V."/>
            <person name="Catcheside P."/>
            <person name="Chovatia M."/>
            <person name="Cooper J."/>
            <person name="Damon W."/>
            <person name="Desjardin D."/>
            <person name="Finy P."/>
            <person name="Geml J."/>
            <person name="Haridas S."/>
            <person name="Hughes K."/>
            <person name="Justo A."/>
            <person name="Karasinski D."/>
            <person name="Kautmanova I."/>
            <person name="Kiss B."/>
            <person name="Kocsube S."/>
            <person name="Kotiranta H."/>
            <person name="LaButti K.M."/>
            <person name="Lechner B.E."/>
            <person name="Liimatainen K."/>
            <person name="Lipzen A."/>
            <person name="Lukacs Z."/>
            <person name="Mihaltcheva S."/>
            <person name="Morgado L.N."/>
            <person name="Niskanen T."/>
            <person name="Noordeloos M.E."/>
            <person name="Ohm R.A."/>
            <person name="Ortiz-Santana B."/>
            <person name="Ovrebo C."/>
            <person name="Racz N."/>
            <person name="Riley R."/>
            <person name="Savchenko A."/>
            <person name="Shiryaev A."/>
            <person name="Soop K."/>
            <person name="Spirin V."/>
            <person name="Szebenyi C."/>
            <person name="Tomsovsky M."/>
            <person name="Tulloss R.E."/>
            <person name="Uehling J."/>
            <person name="Grigoriev I.V."/>
            <person name="Vagvolgyi C."/>
            <person name="Papp T."/>
            <person name="Martin F.M."/>
            <person name="Miettinen O."/>
            <person name="Hibbett D.S."/>
            <person name="Nagy L.G."/>
        </authorList>
    </citation>
    <scope>NUCLEOTIDE SEQUENCE [LARGE SCALE GENOMIC DNA]</scope>
    <source>
        <strain evidence="13 14">CBS 309.79</strain>
    </source>
</reference>
<comment type="subcellular location">
    <subcellularLocation>
        <location evidence="1">Secreted</location>
    </subcellularLocation>
</comment>
<dbReference type="OrthoDB" id="255819at2759"/>
<comment type="catalytic activity">
    <reaction evidence="7">
        <text>L-dopachrome = 5,6-dihydroxyindole-2-carboxylate</text>
        <dbReference type="Rhea" id="RHEA:13041"/>
        <dbReference type="ChEBI" id="CHEBI:16875"/>
        <dbReference type="ChEBI" id="CHEBI:57509"/>
        <dbReference type="EC" id="5.3.3.12"/>
    </reaction>
</comment>
<evidence type="ECO:0000256" key="4">
    <source>
        <dbReference type="ARBA" id="ARBA00022525"/>
    </source>
</evidence>
<evidence type="ECO:0000313" key="13">
    <source>
        <dbReference type="EMBL" id="TFK98978.1"/>
    </source>
</evidence>
<accession>A0A5C3QFR0</accession>
<comment type="catalytic activity">
    <reaction evidence="6">
        <text>3-phenylpyruvate = enol-phenylpyruvate</text>
        <dbReference type="Rhea" id="RHEA:17097"/>
        <dbReference type="ChEBI" id="CHEBI:16815"/>
        <dbReference type="ChEBI" id="CHEBI:18005"/>
        <dbReference type="EC" id="5.3.2.1"/>
    </reaction>
</comment>
<evidence type="ECO:0000256" key="7">
    <source>
        <dbReference type="ARBA" id="ARBA00036823"/>
    </source>
</evidence>
<dbReference type="AlphaFoldDB" id="A0A5C3QFR0"/>
<organism evidence="13 14">
    <name type="scientific">Pterulicium gracile</name>
    <dbReference type="NCBI Taxonomy" id="1884261"/>
    <lineage>
        <taxon>Eukaryota</taxon>
        <taxon>Fungi</taxon>
        <taxon>Dikarya</taxon>
        <taxon>Basidiomycota</taxon>
        <taxon>Agaricomycotina</taxon>
        <taxon>Agaricomycetes</taxon>
        <taxon>Agaricomycetidae</taxon>
        <taxon>Agaricales</taxon>
        <taxon>Pleurotineae</taxon>
        <taxon>Pterulaceae</taxon>
        <taxon>Pterulicium</taxon>
    </lineage>
</organism>
<comment type="similarity">
    <text evidence="2">Belongs to the MIF family.</text>
</comment>
<evidence type="ECO:0000256" key="1">
    <source>
        <dbReference type="ARBA" id="ARBA00004613"/>
    </source>
</evidence>
<dbReference type="STRING" id="1884261.A0A5C3QFR0"/>
<dbReference type="EC" id="5.3.2.1" evidence="9"/>
<sequence length="87" mass="9920">MTKYVTVTYKHDESMIFSGTREPAFILCILTVLGTPTEKNAGFSKALFEFLKRELGVSDERGYIIFNDPGPDRLGVRVSHECSRRYI</sequence>
<evidence type="ECO:0000256" key="5">
    <source>
        <dbReference type="ARBA" id="ARBA00023235"/>
    </source>
</evidence>
<keyword evidence="14" id="KW-1185">Reference proteome</keyword>
<name>A0A5C3QFR0_9AGAR</name>
<dbReference type="Gene3D" id="3.30.429.10">
    <property type="entry name" value="Macrophage Migration Inhibitory Factor"/>
    <property type="match status" value="1"/>
</dbReference>
<dbReference type="GO" id="GO:0050178">
    <property type="term" value="F:phenylpyruvate tautomerase activity"/>
    <property type="evidence" value="ECO:0007669"/>
    <property type="project" value="UniProtKB-EC"/>
</dbReference>
<evidence type="ECO:0000313" key="14">
    <source>
        <dbReference type="Proteomes" id="UP000305067"/>
    </source>
</evidence>
<dbReference type="InterPro" id="IPR001398">
    <property type="entry name" value="Macrophage_inhib_fac"/>
</dbReference>